<evidence type="ECO:0000313" key="4">
    <source>
        <dbReference type="Proteomes" id="UP001310890"/>
    </source>
</evidence>
<dbReference type="EMBL" id="JAVRRL010000004">
    <property type="protein sequence ID" value="KAK5117699.1"/>
    <property type="molecule type" value="Genomic_DNA"/>
</dbReference>
<comment type="caution">
    <text evidence="3">The sequence shown here is derived from an EMBL/GenBank/DDBJ whole genome shotgun (WGS) entry which is preliminary data.</text>
</comment>
<dbReference type="Proteomes" id="UP001310890">
    <property type="component" value="Unassembled WGS sequence"/>
</dbReference>
<proteinExistence type="predicted"/>
<keyword evidence="2" id="KW-0812">Transmembrane</keyword>
<evidence type="ECO:0000256" key="1">
    <source>
        <dbReference type="SAM" id="MobiDB-lite"/>
    </source>
</evidence>
<organism evidence="3 4">
    <name type="scientific">Meristemomyces frigidus</name>
    <dbReference type="NCBI Taxonomy" id="1508187"/>
    <lineage>
        <taxon>Eukaryota</taxon>
        <taxon>Fungi</taxon>
        <taxon>Dikarya</taxon>
        <taxon>Ascomycota</taxon>
        <taxon>Pezizomycotina</taxon>
        <taxon>Dothideomycetes</taxon>
        <taxon>Dothideomycetidae</taxon>
        <taxon>Mycosphaerellales</taxon>
        <taxon>Teratosphaeriaceae</taxon>
        <taxon>Meristemomyces</taxon>
    </lineage>
</organism>
<protein>
    <submittedName>
        <fullName evidence="3">Uncharacterized protein</fullName>
    </submittedName>
</protein>
<evidence type="ECO:0000313" key="3">
    <source>
        <dbReference type="EMBL" id="KAK5117699.1"/>
    </source>
</evidence>
<gene>
    <name evidence="3" type="ORF">LTR62_005122</name>
</gene>
<feature type="compositionally biased region" description="Polar residues" evidence="1">
    <location>
        <begin position="25"/>
        <end position="34"/>
    </location>
</feature>
<feature type="transmembrane region" description="Helical" evidence="2">
    <location>
        <begin position="291"/>
        <end position="309"/>
    </location>
</feature>
<name>A0AAN7TR69_9PEZI</name>
<keyword evidence="2" id="KW-0472">Membrane</keyword>
<dbReference type="AlphaFoldDB" id="A0AAN7TR69"/>
<evidence type="ECO:0000256" key="2">
    <source>
        <dbReference type="SAM" id="Phobius"/>
    </source>
</evidence>
<feature type="region of interest" description="Disordered" evidence="1">
    <location>
        <begin position="57"/>
        <end position="121"/>
    </location>
</feature>
<accession>A0AAN7TR69</accession>
<feature type="region of interest" description="Disordered" evidence="1">
    <location>
        <begin position="17"/>
        <end position="43"/>
    </location>
</feature>
<reference evidence="3" key="1">
    <citation type="submission" date="2023-08" db="EMBL/GenBank/DDBJ databases">
        <title>Black Yeasts Isolated from many extreme environments.</title>
        <authorList>
            <person name="Coleine C."/>
            <person name="Stajich J.E."/>
            <person name="Selbmann L."/>
        </authorList>
    </citation>
    <scope>NUCLEOTIDE SEQUENCE</scope>
    <source>
        <strain evidence="3">CCFEE 5401</strain>
    </source>
</reference>
<sequence>MADHPLDTISALARAGSGLAGITPARSQTNPTSTQKHERSHFHRRLHSNTITGRVPHVHRRHRSDGKEALRTPTSATAAEFRSGMGGFDGPLSRRERKEGGGVGSKTFLQQQEKEERERRQRAKEWEAQRLRTEVKATEVETVKATEVEKVKAANETRELQLRKALQSVEDLGMTATRQLDDTYYSILEKTSLLSSTCASLVELAQECRRLSASFSRDAGTLEQGTRDSISAFAGFEAQGNVVEAFVERLRESKDATAALDSRLEAARGRIEAFERRDRGAREGRRRRWRVVWCAGFAALVLVIGVLVLRNRGRVGGVGRDVDAVEVGLGEVWGEVVEGLGGGLQMARGRGSEDPRLGELFDEL</sequence>
<feature type="compositionally biased region" description="Basic and acidic residues" evidence="1">
    <location>
        <begin position="112"/>
        <end position="121"/>
    </location>
</feature>
<keyword evidence="2" id="KW-1133">Transmembrane helix</keyword>